<name>A0A094PS89_9ZZZZ</name>
<sequence>MSNVYKEFEYARKTYVEMEKSIANSAIFVIPIGATEQHGPHLPLQTDFHMAQAVAMRSAKLAKESGVEVLVTPPIWSGYSPHHMDFSGSITLRGETLTNLLIDIVSSIWKHGARKIFILNGHGGNMNLINSTLQILKFEHNISVAAGSYWSFASKQIPLWRLSELGGIDHACEMEMSLMMHESPELTNPTLTRNGSWFPKSKFLTGDLMVGAPVNVAWNLRDITPDGILGNPEIASAERGEVLMDMIVEEVSEFLVDFNQWDWSKPNEI</sequence>
<evidence type="ECO:0000256" key="4">
    <source>
        <dbReference type="ARBA" id="ARBA00022833"/>
    </source>
</evidence>
<dbReference type="Gene3D" id="3.40.50.10310">
    <property type="entry name" value="Creatininase"/>
    <property type="match status" value="1"/>
</dbReference>
<evidence type="ECO:0000256" key="1">
    <source>
        <dbReference type="ARBA" id="ARBA00001947"/>
    </source>
</evidence>
<protein>
    <recommendedName>
        <fullName evidence="6">Creatininase</fullName>
    </recommendedName>
</protein>
<dbReference type="InterPro" id="IPR024087">
    <property type="entry name" value="Creatininase-like_sf"/>
</dbReference>
<dbReference type="AlphaFoldDB" id="A0A094PS89"/>
<proteinExistence type="predicted"/>
<dbReference type="PANTHER" id="PTHR35005:SF1">
    <property type="entry name" value="2-AMINO-5-FORMYLAMINO-6-RIBOSYLAMINOPYRIMIDIN-4(3H)-ONE 5'-MONOPHOSPHATE DEFORMYLASE"/>
    <property type="match status" value="1"/>
</dbReference>
<keyword evidence="4" id="KW-0862">Zinc</keyword>
<evidence type="ECO:0008006" key="6">
    <source>
        <dbReference type="Google" id="ProtNLM"/>
    </source>
</evidence>
<dbReference type="GO" id="GO:0016811">
    <property type="term" value="F:hydrolase activity, acting on carbon-nitrogen (but not peptide) bonds, in linear amides"/>
    <property type="evidence" value="ECO:0007669"/>
    <property type="project" value="TreeGrafter"/>
</dbReference>
<dbReference type="GO" id="GO:0009231">
    <property type="term" value="P:riboflavin biosynthetic process"/>
    <property type="evidence" value="ECO:0007669"/>
    <property type="project" value="TreeGrafter"/>
</dbReference>
<evidence type="ECO:0000256" key="3">
    <source>
        <dbReference type="ARBA" id="ARBA00022801"/>
    </source>
</evidence>
<dbReference type="Pfam" id="PF02633">
    <property type="entry name" value="Creatininase"/>
    <property type="match status" value="1"/>
</dbReference>
<comment type="cofactor">
    <cofactor evidence="1">
        <name>Zn(2+)</name>
        <dbReference type="ChEBI" id="CHEBI:29105"/>
    </cofactor>
</comment>
<comment type="caution">
    <text evidence="5">The sequence shown here is derived from an EMBL/GenBank/DDBJ whole genome shotgun (WGS) entry which is preliminary data.</text>
</comment>
<dbReference type="PANTHER" id="PTHR35005">
    <property type="entry name" value="3-DEHYDRO-SCYLLO-INOSOSE HYDROLASE"/>
    <property type="match status" value="1"/>
</dbReference>
<organism evidence="5">
    <name type="scientific">freshwater metagenome</name>
    <dbReference type="NCBI Taxonomy" id="449393"/>
    <lineage>
        <taxon>unclassified sequences</taxon>
        <taxon>metagenomes</taxon>
        <taxon>ecological metagenomes</taxon>
    </lineage>
</organism>
<gene>
    <name evidence="5" type="ORF">GM51_16805</name>
</gene>
<reference evidence="5" key="1">
    <citation type="submission" date="2014-06" db="EMBL/GenBank/DDBJ databases">
        <title>Key roles for freshwater Actinobacteria revealed by deep metagenomic sequencing.</title>
        <authorList>
            <person name="Ghai R."/>
            <person name="Mizuno C.M."/>
            <person name="Picazo A."/>
            <person name="Camacho A."/>
            <person name="Rodriguez-Valera F."/>
        </authorList>
    </citation>
    <scope>NUCLEOTIDE SEQUENCE</scope>
</reference>
<evidence type="ECO:0000256" key="2">
    <source>
        <dbReference type="ARBA" id="ARBA00022723"/>
    </source>
</evidence>
<dbReference type="EMBL" id="JNSL01000141">
    <property type="protein sequence ID" value="KGA14635.1"/>
    <property type="molecule type" value="Genomic_DNA"/>
</dbReference>
<accession>A0A094PS89</accession>
<dbReference type="SUPFAM" id="SSF102215">
    <property type="entry name" value="Creatininase"/>
    <property type="match status" value="1"/>
</dbReference>
<keyword evidence="3" id="KW-0378">Hydrolase</keyword>
<evidence type="ECO:0000313" key="5">
    <source>
        <dbReference type="EMBL" id="KGA14635.1"/>
    </source>
</evidence>
<dbReference type="InterPro" id="IPR003785">
    <property type="entry name" value="Creatininase/forma_Hydrolase"/>
</dbReference>
<dbReference type="GO" id="GO:0046872">
    <property type="term" value="F:metal ion binding"/>
    <property type="evidence" value="ECO:0007669"/>
    <property type="project" value="UniProtKB-KW"/>
</dbReference>
<keyword evidence="2" id="KW-0479">Metal-binding</keyword>